<dbReference type="GeneID" id="41957089"/>
<protein>
    <submittedName>
        <fullName evidence="2">Uncharacterized protein</fullName>
    </submittedName>
</protein>
<dbReference type="Proteomes" id="UP000515153">
    <property type="component" value="Unplaced"/>
</dbReference>
<reference evidence="2" key="2">
    <citation type="submission" date="2019-10" db="EMBL/GenBank/DDBJ databases">
        <authorList>
            <consortium name="NCBI Genome Project"/>
        </authorList>
    </citation>
    <scope>NUCLEOTIDE SEQUENCE</scope>
    <source>
        <strain evidence="2">NI907</strain>
    </source>
</reference>
<organism evidence="1 2">
    <name type="scientific">Pyricularia grisea</name>
    <name type="common">Crabgrass-specific blast fungus</name>
    <name type="synonym">Magnaporthe grisea</name>
    <dbReference type="NCBI Taxonomy" id="148305"/>
    <lineage>
        <taxon>Eukaryota</taxon>
        <taxon>Fungi</taxon>
        <taxon>Dikarya</taxon>
        <taxon>Ascomycota</taxon>
        <taxon>Pezizomycotina</taxon>
        <taxon>Sordariomycetes</taxon>
        <taxon>Sordariomycetidae</taxon>
        <taxon>Magnaporthales</taxon>
        <taxon>Pyriculariaceae</taxon>
        <taxon>Pyricularia</taxon>
    </lineage>
</organism>
<proteinExistence type="predicted"/>
<dbReference type="RefSeq" id="XP_030986981.1">
    <property type="nucleotide sequence ID" value="XM_031122177.1"/>
</dbReference>
<reference evidence="2" key="1">
    <citation type="journal article" date="2019" name="Mol. Biol. Evol.">
        <title>Blast fungal genomes show frequent chromosomal changes, gene gains and losses, and effector gene turnover.</title>
        <authorList>
            <person name="Gomez Luciano L.B."/>
            <person name="Jason Tsai I."/>
            <person name="Chuma I."/>
            <person name="Tosa Y."/>
            <person name="Chen Y.H."/>
            <person name="Li J.Y."/>
            <person name="Li M.Y."/>
            <person name="Jade Lu M.Y."/>
            <person name="Nakayashiki H."/>
            <person name="Li W.H."/>
        </authorList>
    </citation>
    <scope>NUCLEOTIDE SEQUENCE</scope>
    <source>
        <strain evidence="2">NI907</strain>
    </source>
</reference>
<evidence type="ECO:0000313" key="1">
    <source>
        <dbReference type="Proteomes" id="UP000515153"/>
    </source>
</evidence>
<accession>A0A6P8BIU0</accession>
<evidence type="ECO:0000313" key="2">
    <source>
        <dbReference type="RefSeq" id="XP_030986981.1"/>
    </source>
</evidence>
<dbReference type="KEGG" id="pgri:PgNI_02110"/>
<dbReference type="AlphaFoldDB" id="A0A6P8BIU0"/>
<keyword evidence="1" id="KW-1185">Reference proteome</keyword>
<name>A0A6P8BIU0_PYRGI</name>
<reference evidence="2" key="3">
    <citation type="submission" date="2025-08" db="UniProtKB">
        <authorList>
            <consortium name="RefSeq"/>
        </authorList>
    </citation>
    <scope>IDENTIFICATION</scope>
    <source>
        <strain evidence="2">NI907</strain>
    </source>
</reference>
<gene>
    <name evidence="2" type="ORF">PgNI_02110</name>
</gene>
<sequence>MAVQEKKVFTTFSADPCRCFPKNRWSDWCEAQNGATSRPANWALGPPNSAKIRSPSEPLQWDCVNFRCWGRDLQGCVLGYFHGRELLFEVLTHTSPGPGRLFNTTKYYKERTFTFCVGKLPVLSNSTHDL</sequence>